<comment type="caution">
    <text evidence="2">The sequence shown here is derived from an EMBL/GenBank/DDBJ whole genome shotgun (WGS) entry which is preliminary data.</text>
</comment>
<dbReference type="Gene3D" id="3.50.50.60">
    <property type="entry name" value="FAD/NAD(P)-binding domain"/>
    <property type="match status" value="1"/>
</dbReference>
<feature type="domain" description="FAD dependent oxidoreductase" evidence="1">
    <location>
        <begin position="9"/>
        <end position="341"/>
    </location>
</feature>
<organism evidence="2 3">
    <name type="scientific">Cryomyces antarcticus</name>
    <dbReference type="NCBI Taxonomy" id="329879"/>
    <lineage>
        <taxon>Eukaryota</taxon>
        <taxon>Fungi</taxon>
        <taxon>Dikarya</taxon>
        <taxon>Ascomycota</taxon>
        <taxon>Pezizomycotina</taxon>
        <taxon>Dothideomycetes</taxon>
        <taxon>Dothideomycetes incertae sedis</taxon>
        <taxon>Cryomyces</taxon>
    </lineage>
</organism>
<proteinExistence type="predicted"/>
<evidence type="ECO:0000259" key="1">
    <source>
        <dbReference type="Pfam" id="PF01266"/>
    </source>
</evidence>
<protein>
    <recommendedName>
        <fullName evidence="1">FAD dependent oxidoreductase domain-containing protein</fullName>
    </recommendedName>
</protein>
<dbReference type="InterPro" id="IPR036188">
    <property type="entry name" value="FAD/NAD-bd_sf"/>
</dbReference>
<dbReference type="Gene3D" id="3.30.9.10">
    <property type="entry name" value="D-Amino Acid Oxidase, subunit A, domain 2"/>
    <property type="match status" value="1"/>
</dbReference>
<name>A0ABR0LM27_9PEZI</name>
<dbReference type="PANTHER" id="PTHR13847">
    <property type="entry name" value="SARCOSINE DEHYDROGENASE-RELATED"/>
    <property type="match status" value="1"/>
</dbReference>
<keyword evidence="3" id="KW-1185">Reference proteome</keyword>
<gene>
    <name evidence="2" type="ORF">LTR16_005999</name>
</gene>
<evidence type="ECO:0000313" key="3">
    <source>
        <dbReference type="Proteomes" id="UP001357485"/>
    </source>
</evidence>
<dbReference type="SUPFAM" id="SSF51905">
    <property type="entry name" value="FAD/NAD(P)-binding domain"/>
    <property type="match status" value="1"/>
</dbReference>
<dbReference type="PANTHER" id="PTHR13847:SF284">
    <property type="entry name" value="FAD DEPENDENT OXIDOREDUCTASE DOMAIN-CONTAINING PROTEIN"/>
    <property type="match status" value="1"/>
</dbReference>
<sequence>RAHGAAEAVKIARLEHANIKATHAFAREHGMDCESRPTDTVDVVLDQSHLEAGVAAIRHMQSLMRADEGAARYEIHEAEEARRRFLTPNALGAFTYEAGSINAYKFAIGILKLCLKNGVNLQTSTPATHISSLRSEASPRTQSSCSDDAQINWVVETSRGTINTAHLILATNGYTPHLLPKFQGVIVPLRGQVTAHRPGSNMPTSGLPTTYSFIYAKGYDYMIPRPPGTEHAGDIVIGGALGKLPLEGASEFGETDDALLNPETSGFLREATAQYFGAQNWGQDHPDGRVRSEWTGIMGASADGLPYVGPVPGNENLWMSASFNGHGMVLCLKCAEALVELICGAETPEWFPRSFLVREERLRTKFRGRLDMTAPELPEVRGDTSTEVSA</sequence>
<dbReference type="Pfam" id="PF01266">
    <property type="entry name" value="DAO"/>
    <property type="match status" value="1"/>
</dbReference>
<dbReference type="EMBL" id="JAVRRA010017466">
    <property type="protein sequence ID" value="KAK5200483.1"/>
    <property type="molecule type" value="Genomic_DNA"/>
</dbReference>
<dbReference type="InterPro" id="IPR006076">
    <property type="entry name" value="FAD-dep_OxRdtase"/>
</dbReference>
<dbReference type="Proteomes" id="UP001357485">
    <property type="component" value="Unassembled WGS sequence"/>
</dbReference>
<feature type="non-terminal residue" evidence="2">
    <location>
        <position position="1"/>
    </location>
</feature>
<evidence type="ECO:0000313" key="2">
    <source>
        <dbReference type="EMBL" id="KAK5200483.1"/>
    </source>
</evidence>
<reference evidence="2 3" key="1">
    <citation type="submission" date="2023-08" db="EMBL/GenBank/DDBJ databases">
        <title>Black Yeasts Isolated from many extreme environments.</title>
        <authorList>
            <person name="Coleine C."/>
            <person name="Stajich J.E."/>
            <person name="Selbmann L."/>
        </authorList>
    </citation>
    <scope>NUCLEOTIDE SEQUENCE [LARGE SCALE GENOMIC DNA]</scope>
    <source>
        <strain evidence="2 3">CCFEE 536</strain>
    </source>
</reference>
<accession>A0ABR0LM27</accession>